<evidence type="ECO:0000313" key="2">
    <source>
        <dbReference type="Proteomes" id="UP001145114"/>
    </source>
</evidence>
<accession>A0ACC1HMH8</accession>
<organism evidence="1 2">
    <name type="scientific">Spiromyces aspiralis</name>
    <dbReference type="NCBI Taxonomy" id="68401"/>
    <lineage>
        <taxon>Eukaryota</taxon>
        <taxon>Fungi</taxon>
        <taxon>Fungi incertae sedis</taxon>
        <taxon>Zoopagomycota</taxon>
        <taxon>Kickxellomycotina</taxon>
        <taxon>Kickxellomycetes</taxon>
        <taxon>Kickxellales</taxon>
        <taxon>Kickxellaceae</taxon>
        <taxon>Spiromyces</taxon>
    </lineage>
</organism>
<keyword evidence="2" id="KW-1185">Reference proteome</keyword>
<reference evidence="1" key="1">
    <citation type="submission" date="2022-06" db="EMBL/GenBank/DDBJ databases">
        <title>Phylogenomic reconstructions and comparative analyses of Kickxellomycotina fungi.</title>
        <authorList>
            <person name="Reynolds N.K."/>
            <person name="Stajich J.E."/>
            <person name="Barry K."/>
            <person name="Grigoriev I.V."/>
            <person name="Crous P."/>
            <person name="Smith M.E."/>
        </authorList>
    </citation>
    <scope>NUCLEOTIDE SEQUENCE</scope>
    <source>
        <strain evidence="1">RSA 2271</strain>
    </source>
</reference>
<gene>
    <name evidence="1" type="primary">PMI1_2</name>
    <name evidence="1" type="ORF">EV182_005530</name>
</gene>
<evidence type="ECO:0000313" key="1">
    <source>
        <dbReference type="EMBL" id="KAJ1677743.1"/>
    </source>
</evidence>
<proteinExistence type="predicted"/>
<dbReference type="EMBL" id="JAMZIH010002004">
    <property type="protein sequence ID" value="KAJ1677743.1"/>
    <property type="molecule type" value="Genomic_DNA"/>
</dbReference>
<sequence>MPRGSLPELIHRLNHDYPYDVGVFCLFMLNVFQLAPGEALYMGANDPHAYISGDCVECMATSDNVVRAGLTPKLRDVPVLVDMLTYDFGPPETKITRGVKYVDARNIESETSKLYDPPIEEFSVLQTSLSPGHSESFYNTSGPTILIVTAGKGVLTVVDSDVDSNEQRDSGEDKSSSESQDLATGYVIFVKPGTSYRLEADNDHRLEVYAAWCTA</sequence>
<name>A0ACC1HMH8_9FUNG</name>
<protein>
    <submittedName>
        <fullName evidence="1">Mannose-6-phosphate isomerase</fullName>
        <ecNumber evidence="1">5.3.1.8</ecNumber>
    </submittedName>
</protein>
<dbReference type="EC" id="5.3.1.8" evidence="1"/>
<dbReference type="Proteomes" id="UP001145114">
    <property type="component" value="Unassembled WGS sequence"/>
</dbReference>
<keyword evidence="1" id="KW-0413">Isomerase</keyword>
<comment type="caution">
    <text evidence="1">The sequence shown here is derived from an EMBL/GenBank/DDBJ whole genome shotgun (WGS) entry which is preliminary data.</text>
</comment>